<feature type="binding site" evidence="7">
    <location>
        <position position="358"/>
    </location>
    <ligand>
        <name>Mg(2+)</name>
        <dbReference type="ChEBI" id="CHEBI:18420"/>
        <label>1</label>
    </ligand>
</feature>
<dbReference type="InterPro" id="IPR027303">
    <property type="entry name" value="Gln_synth_gly_rich_site"/>
</dbReference>
<dbReference type="Gene3D" id="3.30.590.10">
    <property type="entry name" value="Glutamine synthetase/guanido kinase, catalytic domain"/>
    <property type="match status" value="1"/>
</dbReference>
<keyword evidence="7" id="KW-0460">Magnesium</keyword>
<feature type="binding site" evidence="7">
    <location>
        <position position="270"/>
    </location>
    <ligand>
        <name>Mg(2+)</name>
        <dbReference type="ChEBI" id="CHEBI:18420"/>
        <label>1</label>
    </ligand>
</feature>
<feature type="binding site" evidence="5">
    <location>
        <position position="360"/>
    </location>
    <ligand>
        <name>L-glutamate</name>
        <dbReference type="ChEBI" id="CHEBI:29985"/>
    </ligand>
</feature>
<evidence type="ECO:0000256" key="10">
    <source>
        <dbReference type="RuleBase" id="RU000384"/>
    </source>
</evidence>
<feature type="binding site" evidence="5">
    <location>
        <position position="322"/>
    </location>
    <ligand>
        <name>L-glutamate</name>
        <dbReference type="ChEBI" id="CHEBI:29985"/>
    </ligand>
</feature>
<keyword evidence="7" id="KW-0479">Metal-binding</keyword>
<dbReference type="InterPro" id="IPR036651">
    <property type="entry name" value="Gln_synt_N_sf"/>
</dbReference>
<keyword evidence="6 12" id="KW-0067">ATP-binding</keyword>
<sequence>MSTAAEIVKMIADNDIKYVDIRFTDPRGKLQHVTVIEHEVDEDFLADGFMFDGSSIAGWKSIEASDMKLMPDCDSAYIDPFYAESTLCIHCSVVEPDTGAAYARDPRGTAEKAEAYLKFTGIGDVSYWGPEAEFFIFDNVRYSNSINKVSYEVDAIDASWNTDSEYEMGNSGHRPGVKGGYFPVNPVDHGQDIRSEMLTTMKSIGMKVDKHHHEVASCQHELGLVFGTLTTQADELQKYKYVVHNVAQAYGKSATFMPKPIYGDNGTGMHCNMSIWKDGKPLFAGDKYADLSQEALYFIGGILKHAKTLNAFTNPSTNSYKRLIPGFEAPVLRAYSASNRSGCVRIPWTDSPKAKRVEARFPDPSANPYLCFAALLMAGLDGITNKIDPGPAMDKNLYDLPPEELEGIPTVCGSLREALDSLAADHDFLLAGDVFTKDQIEGYIDLKMEEVETYEHTPHPVEFGMYYSC</sequence>
<evidence type="ECO:0000313" key="16">
    <source>
        <dbReference type="Proteomes" id="UP000234881"/>
    </source>
</evidence>
<dbReference type="InterPro" id="IPR014746">
    <property type="entry name" value="Gln_synth/guanido_kin_cat_dom"/>
</dbReference>
<dbReference type="SUPFAM" id="SSF54368">
    <property type="entry name" value="Glutamine synthetase, N-terminal domain"/>
    <property type="match status" value="1"/>
</dbReference>
<dbReference type="PANTHER" id="PTHR43407">
    <property type="entry name" value="GLUTAMINE SYNTHETASE"/>
    <property type="match status" value="1"/>
</dbReference>
<evidence type="ECO:0000256" key="5">
    <source>
        <dbReference type="PIRSR" id="PIRSR604809-1"/>
    </source>
</evidence>
<evidence type="ECO:0000313" key="15">
    <source>
        <dbReference type="EMBL" id="PLW77453.1"/>
    </source>
</evidence>
<dbReference type="EMBL" id="PKUQ01000016">
    <property type="protein sequence ID" value="PLW77453.1"/>
    <property type="molecule type" value="Genomic_DNA"/>
</dbReference>
<dbReference type="InterPro" id="IPR008147">
    <property type="entry name" value="Gln_synt_N"/>
</dbReference>
<gene>
    <name evidence="15" type="primary">glnA</name>
    <name evidence="15" type="ORF">C0081_08990</name>
</gene>
<protein>
    <recommendedName>
        <fullName evidence="12">Glutamine synthetase</fullName>
        <ecNumber evidence="12">6.3.1.2</ecNumber>
    </recommendedName>
</protein>
<dbReference type="RefSeq" id="WP_101533471.1">
    <property type="nucleotide sequence ID" value="NZ_JBFHIU010000007.1"/>
</dbReference>
<feature type="binding site" evidence="6">
    <location>
        <position position="340"/>
    </location>
    <ligand>
        <name>ATP</name>
        <dbReference type="ChEBI" id="CHEBI:30616"/>
    </ligand>
</feature>
<keyword evidence="8" id="KW-0597">Phosphoprotein</keyword>
<comment type="cofactor">
    <cofactor evidence="7">
        <name>Mg(2+)</name>
        <dbReference type="ChEBI" id="CHEBI:18420"/>
    </cofactor>
    <text evidence="7">Binds 2 Mg(2+) ions per subunit.</text>
</comment>
<evidence type="ECO:0000256" key="4">
    <source>
        <dbReference type="ARBA" id="ARBA00023231"/>
    </source>
</evidence>
<comment type="catalytic activity">
    <reaction evidence="12">
        <text>L-glutamate + NH4(+) + ATP = L-glutamine + ADP + phosphate + H(+)</text>
        <dbReference type="Rhea" id="RHEA:16169"/>
        <dbReference type="ChEBI" id="CHEBI:15378"/>
        <dbReference type="ChEBI" id="CHEBI:28938"/>
        <dbReference type="ChEBI" id="CHEBI:29985"/>
        <dbReference type="ChEBI" id="CHEBI:30616"/>
        <dbReference type="ChEBI" id="CHEBI:43474"/>
        <dbReference type="ChEBI" id="CHEBI:58359"/>
        <dbReference type="ChEBI" id="CHEBI:456216"/>
        <dbReference type="EC" id="6.3.1.2"/>
    </reaction>
</comment>
<dbReference type="Proteomes" id="UP000234881">
    <property type="component" value="Unassembled WGS sequence"/>
</dbReference>
<feature type="binding site" evidence="5">
    <location>
        <begin position="265"/>
        <end position="266"/>
    </location>
    <ligand>
        <name>L-glutamate</name>
        <dbReference type="ChEBI" id="CHEBI:29985"/>
    </ligand>
</feature>
<keyword evidence="4" id="KW-0535">Nitrogen fixation</keyword>
<feature type="modified residue" description="O-AMP-tyrosine" evidence="8">
    <location>
        <position position="398"/>
    </location>
</feature>
<keyword evidence="12 15" id="KW-0436">Ligase</keyword>
<feature type="domain" description="GS beta-grasp" evidence="13">
    <location>
        <begin position="14"/>
        <end position="98"/>
    </location>
</feature>
<evidence type="ECO:0000256" key="12">
    <source>
        <dbReference type="RuleBase" id="RU004356"/>
    </source>
</evidence>
<feature type="binding site" evidence="5">
    <location>
        <position position="340"/>
    </location>
    <ligand>
        <name>L-glutamate</name>
        <dbReference type="ChEBI" id="CHEBI:29985"/>
    </ligand>
</feature>
<feature type="binding site" evidence="7">
    <location>
        <position position="214"/>
    </location>
    <ligand>
        <name>Mg(2+)</name>
        <dbReference type="ChEBI" id="CHEBI:18420"/>
        <label>1</label>
    </ligand>
</feature>
<dbReference type="GO" id="GO:0046872">
    <property type="term" value="F:metal ion binding"/>
    <property type="evidence" value="ECO:0007669"/>
    <property type="project" value="UniProtKB-KW"/>
</dbReference>
<dbReference type="InterPro" id="IPR004809">
    <property type="entry name" value="Gln_synth_I"/>
</dbReference>
<comment type="subunit">
    <text evidence="11">Oligomer of 12 subunits arranged in the form of two hexagons.</text>
</comment>
<feature type="binding site" evidence="5">
    <location>
        <position position="328"/>
    </location>
    <ligand>
        <name>L-glutamate</name>
        <dbReference type="ChEBI" id="CHEBI:29985"/>
    </ligand>
</feature>
<dbReference type="Pfam" id="PF03951">
    <property type="entry name" value="Gln-synt_N"/>
    <property type="match status" value="1"/>
</dbReference>
<dbReference type="PROSITE" id="PS00180">
    <property type="entry name" value="GLNA_1"/>
    <property type="match status" value="1"/>
</dbReference>
<dbReference type="InterPro" id="IPR001637">
    <property type="entry name" value="Gln_synth_I_adenylation_site"/>
</dbReference>
<dbReference type="EC" id="6.3.1.2" evidence="12"/>
<dbReference type="GO" id="GO:0019740">
    <property type="term" value="P:nitrogen utilization"/>
    <property type="evidence" value="ECO:0007669"/>
    <property type="project" value="TreeGrafter"/>
</dbReference>
<dbReference type="PROSITE" id="PS51986">
    <property type="entry name" value="GS_BETA_GRASP"/>
    <property type="match status" value="1"/>
</dbReference>
<keyword evidence="6 12" id="KW-0547">Nucleotide-binding</keyword>
<dbReference type="GO" id="GO:0004356">
    <property type="term" value="F:glutamine synthetase activity"/>
    <property type="evidence" value="ECO:0007669"/>
    <property type="project" value="UniProtKB-EC"/>
</dbReference>
<evidence type="ECO:0000259" key="14">
    <source>
        <dbReference type="PROSITE" id="PS51987"/>
    </source>
</evidence>
<dbReference type="FunFam" id="3.30.590.10:FF:000001">
    <property type="entry name" value="Glutamine synthetase"/>
    <property type="match status" value="1"/>
</dbReference>
<dbReference type="InterPro" id="IPR008146">
    <property type="entry name" value="Gln_synth_cat_dom"/>
</dbReference>
<dbReference type="GO" id="GO:0006542">
    <property type="term" value="P:glutamine biosynthetic process"/>
    <property type="evidence" value="ECO:0007669"/>
    <property type="project" value="InterPro"/>
</dbReference>
<comment type="caution">
    <text evidence="15">The sequence shown here is derived from an EMBL/GenBank/DDBJ whole genome shotgun (WGS) entry which is preliminary data.</text>
</comment>
<feature type="binding site" evidence="6">
    <location>
        <position position="209"/>
    </location>
    <ligand>
        <name>ATP</name>
        <dbReference type="ChEBI" id="CHEBI:30616"/>
    </ligand>
</feature>
<feature type="binding site" evidence="7">
    <location>
        <position position="131"/>
    </location>
    <ligand>
        <name>Mg(2+)</name>
        <dbReference type="ChEBI" id="CHEBI:18420"/>
        <label>1</label>
    </ligand>
</feature>
<proteinExistence type="inferred from homology"/>
<comment type="function">
    <text evidence="1">Catalyzes the ATP-dependent biosynthesis of glutamine from glutamate and ammonia.</text>
</comment>
<dbReference type="PROSITE" id="PS51987">
    <property type="entry name" value="GS_CATALYTIC"/>
    <property type="match status" value="1"/>
</dbReference>
<dbReference type="Gene3D" id="3.10.20.70">
    <property type="entry name" value="Glutamine synthetase, N-terminal domain"/>
    <property type="match status" value="1"/>
</dbReference>
<dbReference type="Pfam" id="PF00120">
    <property type="entry name" value="Gln-synt_C"/>
    <property type="match status" value="1"/>
</dbReference>
<organism evidence="15 16">
    <name type="scientific">Cohaesibacter celericrescens</name>
    <dbReference type="NCBI Taxonomy" id="2067669"/>
    <lineage>
        <taxon>Bacteria</taxon>
        <taxon>Pseudomonadati</taxon>
        <taxon>Pseudomonadota</taxon>
        <taxon>Alphaproteobacteria</taxon>
        <taxon>Hyphomicrobiales</taxon>
        <taxon>Cohaesibacteraceae</taxon>
    </lineage>
</organism>
<evidence type="ECO:0000256" key="8">
    <source>
        <dbReference type="PIRSR" id="PIRSR604809-50"/>
    </source>
</evidence>
<dbReference type="SMART" id="SM01230">
    <property type="entry name" value="Gln-synt_C"/>
    <property type="match status" value="1"/>
</dbReference>
<feature type="domain" description="GS catalytic" evidence="14">
    <location>
        <begin position="106"/>
        <end position="469"/>
    </location>
</feature>
<feature type="binding site" evidence="6">
    <location>
        <position position="353"/>
    </location>
    <ligand>
        <name>ATP</name>
        <dbReference type="ChEBI" id="CHEBI:30616"/>
    </ligand>
</feature>
<dbReference type="GO" id="GO:0005524">
    <property type="term" value="F:ATP binding"/>
    <property type="evidence" value="ECO:0007669"/>
    <property type="project" value="UniProtKB-KW"/>
</dbReference>
<dbReference type="NCBIfam" id="TIGR00653">
    <property type="entry name" value="GlnA"/>
    <property type="match status" value="1"/>
</dbReference>
<dbReference type="GO" id="GO:0016020">
    <property type="term" value="C:membrane"/>
    <property type="evidence" value="ECO:0007669"/>
    <property type="project" value="TreeGrafter"/>
</dbReference>
<evidence type="ECO:0000256" key="6">
    <source>
        <dbReference type="PIRSR" id="PIRSR604809-2"/>
    </source>
</evidence>
<evidence type="ECO:0000256" key="9">
    <source>
        <dbReference type="PROSITE-ProRule" id="PRU01330"/>
    </source>
</evidence>
<dbReference type="AlphaFoldDB" id="A0A2N5XSG3"/>
<name>A0A2N5XSG3_9HYPH</name>
<comment type="similarity">
    <text evidence="2 9 10">Belongs to the glutamine synthetase family.</text>
</comment>
<evidence type="ECO:0000256" key="11">
    <source>
        <dbReference type="RuleBase" id="RU000387"/>
    </source>
</evidence>
<dbReference type="GO" id="GO:0005737">
    <property type="term" value="C:cytoplasm"/>
    <property type="evidence" value="ECO:0007669"/>
    <property type="project" value="UniProtKB-SubCell"/>
</dbReference>
<dbReference type="PROSITE" id="PS00181">
    <property type="entry name" value="GLNA_ATP"/>
    <property type="match status" value="1"/>
</dbReference>
<comment type="subcellular location">
    <subcellularLocation>
        <location evidence="11">Cytoplasm</location>
    </subcellularLocation>
</comment>
<dbReference type="OrthoDB" id="9807095at2"/>
<evidence type="ECO:0000256" key="7">
    <source>
        <dbReference type="PIRSR" id="PIRSR604809-3"/>
    </source>
</evidence>
<keyword evidence="16" id="KW-1185">Reference proteome</keyword>
<evidence type="ECO:0000256" key="1">
    <source>
        <dbReference type="ARBA" id="ARBA00003117"/>
    </source>
</evidence>
<comment type="subunit">
    <text evidence="3">Oligomer of 12 subunits arranged in the form of two hexameric ring.</text>
</comment>
<feature type="binding site" evidence="7">
    <location>
        <position position="221"/>
    </location>
    <ligand>
        <name>Mg(2+)</name>
        <dbReference type="ChEBI" id="CHEBI:18420"/>
        <label>1</label>
    </ligand>
</feature>
<evidence type="ECO:0000256" key="2">
    <source>
        <dbReference type="ARBA" id="ARBA00009897"/>
    </source>
</evidence>
<dbReference type="PANTHER" id="PTHR43407:SF2">
    <property type="entry name" value="GLUTAMINE SYNTHETASE"/>
    <property type="match status" value="1"/>
</dbReference>
<dbReference type="PROSITE" id="PS00182">
    <property type="entry name" value="GLNA_ADENYLATION"/>
    <property type="match status" value="1"/>
</dbReference>
<reference evidence="15 16" key="1">
    <citation type="submission" date="2018-01" db="EMBL/GenBank/DDBJ databases">
        <title>The draft genome sequence of Cohaesibacter sp. H1304.</title>
        <authorList>
            <person name="Wang N.-N."/>
            <person name="Du Z.-J."/>
        </authorList>
    </citation>
    <scope>NUCLEOTIDE SEQUENCE [LARGE SCALE GENOMIC DNA]</scope>
    <source>
        <strain evidence="15 16">H1304</strain>
    </source>
</reference>
<dbReference type="InterPro" id="IPR027302">
    <property type="entry name" value="Gln_synth_N_conserv_site"/>
</dbReference>
<feature type="binding site" evidence="7">
    <location>
        <position position="133"/>
    </location>
    <ligand>
        <name>Mg(2+)</name>
        <dbReference type="ChEBI" id="CHEBI:18420"/>
        <label>1</label>
    </ligand>
</feature>
<accession>A0A2N5XSG3</accession>
<keyword evidence="11" id="KW-0963">Cytoplasm</keyword>
<dbReference type="SUPFAM" id="SSF55931">
    <property type="entry name" value="Glutamine synthetase/guanido kinase"/>
    <property type="match status" value="1"/>
</dbReference>
<evidence type="ECO:0000256" key="3">
    <source>
        <dbReference type="ARBA" id="ARBA00011258"/>
    </source>
</evidence>
<evidence type="ECO:0000259" key="13">
    <source>
        <dbReference type="PROSITE" id="PS51986"/>
    </source>
</evidence>